<proteinExistence type="predicted"/>
<accession>A0ACC2R161</accession>
<name>A0ACC2R161_9NEOP</name>
<evidence type="ECO:0000313" key="1">
    <source>
        <dbReference type="EMBL" id="KAJ8730475.1"/>
    </source>
</evidence>
<protein>
    <submittedName>
        <fullName evidence="1">Uncharacterized protein</fullName>
    </submittedName>
</protein>
<reference evidence="1" key="1">
    <citation type="submission" date="2023-03" db="EMBL/GenBank/DDBJ databases">
        <title>Chromosome-level genomes of two armyworms, Mythimna separata and Mythimna loreyi, provide insights into the biosynthesis and reception of sex pheromones.</title>
        <authorList>
            <person name="Zhao H."/>
        </authorList>
    </citation>
    <scope>NUCLEOTIDE SEQUENCE</scope>
    <source>
        <strain evidence="1">BeijingLab</strain>
    </source>
</reference>
<comment type="caution">
    <text evidence="1">The sequence shown here is derived from an EMBL/GenBank/DDBJ whole genome shotgun (WGS) entry which is preliminary data.</text>
</comment>
<keyword evidence="2" id="KW-1185">Reference proteome</keyword>
<dbReference type="EMBL" id="CM056788">
    <property type="protein sequence ID" value="KAJ8730475.1"/>
    <property type="molecule type" value="Genomic_DNA"/>
</dbReference>
<sequence>MLCFAVFFVCLLCVCSIESSGVTFRCNDSMIEPDVSYSTFAPSLDGVRGRYTAELCTFNQPNRTLLTMDLTYNENTNICDAEFRRKYRRWVIKPGPQHSSNTVNVSGLATCSHVCYSMDFDLIFSSCYLLKSTLNGEHRSYSPHDDYYKINNNITKQEYNRTSPYINFVNHDDGFTLDWILGLPAVDYNVTLRKINNDTGAFLDEGVEVTKNCTLLSHTELRCRLAPPYGCYQASFEHGGLWTSGVYHHKKFVSYDHLCHAAVQSPLVEARAGSVAQWWVCGAALLAAAALLGAVLLRRRRLLRDYHKRVLDFWFNNRSSPTESPAAVTRDSRAVLLLYAREGELGQQAMAALRDLVQQTTGGTVYDMFSAEVMALCGAAPATWLRGVLARDDVRVLLVQSPATAALYQDTLCDDEGGLRLREPLLGRRAMYRAPHFGDQLLKMALRHIAETATSHQDYNKYYLATYSGLETDILPGVVSYRRYELPDAARALAHDLARAPPAAAPLAGLARALHAHLQHVQHNPDYLMDEIFIN</sequence>
<dbReference type="Proteomes" id="UP001231649">
    <property type="component" value="Chromosome 12"/>
</dbReference>
<gene>
    <name evidence="1" type="ORF">PYW08_001888</name>
</gene>
<organism evidence="1 2">
    <name type="scientific">Mythimna loreyi</name>
    <dbReference type="NCBI Taxonomy" id="667449"/>
    <lineage>
        <taxon>Eukaryota</taxon>
        <taxon>Metazoa</taxon>
        <taxon>Ecdysozoa</taxon>
        <taxon>Arthropoda</taxon>
        <taxon>Hexapoda</taxon>
        <taxon>Insecta</taxon>
        <taxon>Pterygota</taxon>
        <taxon>Neoptera</taxon>
        <taxon>Endopterygota</taxon>
        <taxon>Lepidoptera</taxon>
        <taxon>Glossata</taxon>
        <taxon>Ditrysia</taxon>
        <taxon>Noctuoidea</taxon>
        <taxon>Noctuidae</taxon>
        <taxon>Noctuinae</taxon>
        <taxon>Hadenini</taxon>
        <taxon>Mythimna</taxon>
    </lineage>
</organism>
<evidence type="ECO:0000313" key="2">
    <source>
        <dbReference type="Proteomes" id="UP001231649"/>
    </source>
</evidence>